<dbReference type="EMBL" id="VLTN01000010">
    <property type="protein sequence ID" value="KAA0154707.1"/>
    <property type="molecule type" value="Genomic_DNA"/>
</dbReference>
<reference evidence="2 3" key="1">
    <citation type="submission" date="2019-07" db="EMBL/GenBank/DDBJ databases">
        <title>Genomes of Cafeteria roenbergensis.</title>
        <authorList>
            <person name="Fischer M.G."/>
            <person name="Hackl T."/>
            <person name="Roman M."/>
        </authorList>
    </citation>
    <scope>NUCLEOTIDE SEQUENCE [LARGE SCALE GENOMIC DNA]</scope>
    <source>
        <strain evidence="2 3">BVI</strain>
    </source>
</reference>
<evidence type="ECO:0000256" key="1">
    <source>
        <dbReference type="SAM" id="MobiDB-lite"/>
    </source>
</evidence>
<feature type="compositionally biased region" description="Gly residues" evidence="1">
    <location>
        <begin position="803"/>
        <end position="813"/>
    </location>
</feature>
<feature type="region of interest" description="Disordered" evidence="1">
    <location>
        <begin position="796"/>
        <end position="820"/>
    </location>
</feature>
<evidence type="ECO:0000313" key="2">
    <source>
        <dbReference type="EMBL" id="KAA0154707.1"/>
    </source>
</evidence>
<dbReference type="AlphaFoldDB" id="A0A5A8CQA3"/>
<evidence type="ECO:0000313" key="3">
    <source>
        <dbReference type="Proteomes" id="UP000323011"/>
    </source>
</evidence>
<feature type="compositionally biased region" description="Low complexity" evidence="1">
    <location>
        <begin position="427"/>
        <end position="441"/>
    </location>
</feature>
<sequence>MGGVPSPQVPVAGSGTGHDVKPLQQGAGGYGGSGGDEEDDGFGGFSDDDQEAASHQPPAPSTDQLPPAGQSAADRLSAFDELVVPPPAPAPAAGEDEDEDGFGGFSDDEAAGAPAAAPEAGVAEVAPPPAPAPAPASAHGGSGGDEEDDGFGGFSDDEAAGAPAAAPEAGVAEVAPPPAPAPAPASAHGGSGGDEEDDGFGGFSDDDQEAASHQPPAPSTDQQPPAGQSAADRLSAFDELVVPPPAPAPAAGEDEDEDGFGGFSDDEAAGAPAAAPEAGVAEVAPPPAPAPAPASAHGGSGGDEEDDGFGGFSDDEAAGAPAAAPEAGVAEVAPPPAPAPAPASAHGGSGGDEEDDGFGGFSDDDQEAASHQPPAPSTDQQPPAGQSAADRLSAFDELVVPPPAPAPAAGEDEDEDGFGGFSDDEAAGAPAAAPEAGVAEVAPPPAPAPAPASAHGGSGGDEEDDGFGGFSDDDREVGARDRDAATLPATGQAGSCAPQPDAPASNADAHPDTCGGGEDEAIEAPVSLAVAPPVPTSSKSHAAAAAADGTVSPAAATAHWWSESAAGGPLPAWVAEETAHGRFGAVALLAMRLREQAASEDDSVCPAWYRGLADDIGLPASLEACGACLHASLSSQDDEEVAAFACGKLRSALAAGPARGVTDPASPSLTFAGLDSAMQAAGTTPRGVALAAAAQGLAHRDVATAMALWAKGARGALRLVGQWEQVARRAAEACQVAASVLQRAAAEASSRGPHFASLFSEHSETVSRLGSVLLAAFVTLLLVEALRDVGLVPRAAAGPAGDAEGGGDSGGEGEPGRGSDRLRQVQVAASNCAALFGEATGSLRQIAEESSALSPAGSASRLGQLRRFAEWMAGRPGPAEEPPAAWDCGALGQACAVLGGGEGGLSAVPLPVLRGSDVVGGSAAAAALAMSRRSGGVCTVSLVQLGPWVAAFGRLGLPSGAGSDAIAAGFASLGLSSRLPPSVGVVPDMVRPALATPVAFGSSCWCLPAAGNAVLEADRVAAAGQEAMPADAAKVAGTELLVPTCDGLGGRPVVAPRHQRAGTTPDMQAALAGLGMANLGALPSDLAAAAEDAGAWRASGASDDPFAGLF</sequence>
<feature type="compositionally biased region" description="Acidic residues" evidence="1">
    <location>
        <begin position="410"/>
        <end position="426"/>
    </location>
</feature>
<feature type="region of interest" description="Disordered" evidence="1">
    <location>
        <begin position="1"/>
        <end position="519"/>
    </location>
</feature>
<comment type="caution">
    <text evidence="2">The sequence shown here is derived from an EMBL/GenBank/DDBJ whole genome shotgun (WGS) entry which is preliminary data.</text>
</comment>
<feature type="compositionally biased region" description="Acidic residues" evidence="1">
    <location>
        <begin position="35"/>
        <end position="51"/>
    </location>
</feature>
<feature type="compositionally biased region" description="Low complexity" evidence="1">
    <location>
        <begin position="318"/>
        <end position="332"/>
    </location>
</feature>
<feature type="compositionally biased region" description="Low complexity" evidence="1">
    <location>
        <begin position="269"/>
        <end position="283"/>
    </location>
</feature>
<name>A0A5A8CQA3_CAFRO</name>
<organism evidence="2 3">
    <name type="scientific">Cafeteria roenbergensis</name>
    <name type="common">Marine flagellate</name>
    <dbReference type="NCBI Taxonomy" id="33653"/>
    <lineage>
        <taxon>Eukaryota</taxon>
        <taxon>Sar</taxon>
        <taxon>Stramenopiles</taxon>
        <taxon>Bigyra</taxon>
        <taxon>Opalozoa</taxon>
        <taxon>Bicosoecida</taxon>
        <taxon>Cafeteriaceae</taxon>
        <taxon>Cafeteria</taxon>
    </lineage>
</organism>
<feature type="compositionally biased region" description="Acidic residues" evidence="1">
    <location>
        <begin position="144"/>
        <end position="159"/>
    </location>
</feature>
<feature type="compositionally biased region" description="Acidic residues" evidence="1">
    <location>
        <begin position="193"/>
        <end position="209"/>
    </location>
</feature>
<feature type="compositionally biased region" description="Acidic residues" evidence="1">
    <location>
        <begin position="302"/>
        <end position="317"/>
    </location>
</feature>
<feature type="compositionally biased region" description="Acidic residues" evidence="1">
    <location>
        <begin position="252"/>
        <end position="268"/>
    </location>
</feature>
<feature type="compositionally biased region" description="Low complexity" evidence="1">
    <location>
        <begin position="111"/>
        <end position="125"/>
    </location>
</feature>
<keyword evidence="3" id="KW-1185">Reference proteome</keyword>
<feature type="compositionally biased region" description="Low complexity" evidence="1">
    <location>
        <begin position="160"/>
        <end position="174"/>
    </location>
</feature>
<proteinExistence type="predicted"/>
<feature type="compositionally biased region" description="Acidic residues" evidence="1">
    <location>
        <begin position="94"/>
        <end position="110"/>
    </location>
</feature>
<accession>A0A5A8CQA3</accession>
<feature type="compositionally biased region" description="Acidic residues" evidence="1">
    <location>
        <begin position="351"/>
        <end position="367"/>
    </location>
</feature>
<feature type="compositionally biased region" description="Acidic residues" evidence="1">
    <location>
        <begin position="460"/>
        <end position="475"/>
    </location>
</feature>
<dbReference type="Proteomes" id="UP000323011">
    <property type="component" value="Unassembled WGS sequence"/>
</dbReference>
<protein>
    <submittedName>
        <fullName evidence="2">Uncharacterized protein</fullName>
    </submittedName>
</protein>
<gene>
    <name evidence="2" type="ORF">FNF29_02236</name>
</gene>